<proteinExistence type="predicted"/>
<dbReference type="InterPro" id="IPR011335">
    <property type="entry name" value="Restrct_endonuc-II-like"/>
</dbReference>
<dbReference type="EMBL" id="CADCVO010000248">
    <property type="protein sequence ID" value="CAA9488088.1"/>
    <property type="molecule type" value="Genomic_DNA"/>
</dbReference>
<protein>
    <recommendedName>
        <fullName evidence="1">DUF559 domain-containing protein</fullName>
    </recommendedName>
</protein>
<feature type="non-terminal residue" evidence="2">
    <location>
        <position position="1"/>
    </location>
</feature>
<evidence type="ECO:0000313" key="2">
    <source>
        <dbReference type="EMBL" id="CAA9488088.1"/>
    </source>
</evidence>
<dbReference type="SUPFAM" id="SSF52980">
    <property type="entry name" value="Restriction endonuclease-like"/>
    <property type="match status" value="1"/>
</dbReference>
<dbReference type="AlphaFoldDB" id="A0A6J4SCB2"/>
<name>A0A6J4SCB2_9ACTN</name>
<organism evidence="2">
    <name type="scientific">uncultured Solirubrobacteraceae bacterium</name>
    <dbReference type="NCBI Taxonomy" id="1162706"/>
    <lineage>
        <taxon>Bacteria</taxon>
        <taxon>Bacillati</taxon>
        <taxon>Actinomycetota</taxon>
        <taxon>Thermoleophilia</taxon>
        <taxon>Solirubrobacterales</taxon>
        <taxon>Solirubrobacteraceae</taxon>
        <taxon>environmental samples</taxon>
    </lineage>
</organism>
<gene>
    <name evidence="2" type="ORF">AVDCRST_MAG13-1577</name>
</gene>
<sequence>GLAVHCTRNLGPADVVTLGGIPVTRQPRTLLDLADVAAYRTLREVADAQRSLDPGALRAAQARAPNKAGAPSIARLLEAGRHHTRSEFERRFLRFCRSHGLPLPDATNIPVAGHQVDVLYARERLAVELDGRATHARRAQMRADRARDADVQAAGHRVLRLVWEDLDRDEAPQTRRRLLALLTATPRP</sequence>
<dbReference type="Gene3D" id="3.40.960.10">
    <property type="entry name" value="VSR Endonuclease"/>
    <property type="match status" value="1"/>
</dbReference>
<dbReference type="Pfam" id="PF04480">
    <property type="entry name" value="DUF559"/>
    <property type="match status" value="1"/>
</dbReference>
<accession>A0A6J4SCB2</accession>
<feature type="domain" description="DUF559" evidence="1">
    <location>
        <begin position="109"/>
        <end position="170"/>
    </location>
</feature>
<dbReference type="InterPro" id="IPR007569">
    <property type="entry name" value="DUF559"/>
</dbReference>
<reference evidence="2" key="1">
    <citation type="submission" date="2020-02" db="EMBL/GenBank/DDBJ databases">
        <authorList>
            <person name="Meier V. D."/>
        </authorList>
    </citation>
    <scope>NUCLEOTIDE SEQUENCE</scope>
    <source>
        <strain evidence="2">AVDCRST_MAG13</strain>
    </source>
</reference>
<evidence type="ECO:0000259" key="1">
    <source>
        <dbReference type="Pfam" id="PF04480"/>
    </source>
</evidence>